<name>A0ACB6RG21_9PLEO</name>
<evidence type="ECO:0000313" key="2">
    <source>
        <dbReference type="Proteomes" id="UP000799755"/>
    </source>
</evidence>
<gene>
    <name evidence="1" type="ORF">BDR25DRAFT_207602</name>
</gene>
<reference evidence="1" key="1">
    <citation type="journal article" date="2020" name="Stud. Mycol.">
        <title>101 Dothideomycetes genomes: a test case for predicting lifestyles and emergence of pathogens.</title>
        <authorList>
            <person name="Haridas S."/>
            <person name="Albert R."/>
            <person name="Binder M."/>
            <person name="Bloem J."/>
            <person name="Labutti K."/>
            <person name="Salamov A."/>
            <person name="Andreopoulos B."/>
            <person name="Baker S."/>
            <person name="Barry K."/>
            <person name="Bills G."/>
            <person name="Bluhm B."/>
            <person name="Cannon C."/>
            <person name="Castanera R."/>
            <person name="Culley D."/>
            <person name="Daum C."/>
            <person name="Ezra D."/>
            <person name="Gonzalez J."/>
            <person name="Henrissat B."/>
            <person name="Kuo A."/>
            <person name="Liang C."/>
            <person name="Lipzen A."/>
            <person name="Lutzoni F."/>
            <person name="Magnuson J."/>
            <person name="Mondo S."/>
            <person name="Nolan M."/>
            <person name="Ohm R."/>
            <person name="Pangilinan J."/>
            <person name="Park H.-J."/>
            <person name="Ramirez L."/>
            <person name="Alfaro M."/>
            <person name="Sun H."/>
            <person name="Tritt A."/>
            <person name="Yoshinaga Y."/>
            <person name="Zwiers L.-H."/>
            <person name="Turgeon B."/>
            <person name="Goodwin S."/>
            <person name="Spatafora J."/>
            <person name="Crous P."/>
            <person name="Grigoriev I."/>
        </authorList>
    </citation>
    <scope>NUCLEOTIDE SEQUENCE</scope>
    <source>
        <strain evidence="1">ATCC 200398</strain>
    </source>
</reference>
<dbReference type="Proteomes" id="UP000799755">
    <property type="component" value="Unassembled WGS sequence"/>
</dbReference>
<organism evidence="1 2">
    <name type="scientific">Lindgomyces ingoldianus</name>
    <dbReference type="NCBI Taxonomy" id="673940"/>
    <lineage>
        <taxon>Eukaryota</taxon>
        <taxon>Fungi</taxon>
        <taxon>Dikarya</taxon>
        <taxon>Ascomycota</taxon>
        <taxon>Pezizomycotina</taxon>
        <taxon>Dothideomycetes</taxon>
        <taxon>Pleosporomycetidae</taxon>
        <taxon>Pleosporales</taxon>
        <taxon>Lindgomycetaceae</taxon>
        <taxon>Lindgomyces</taxon>
    </lineage>
</organism>
<comment type="caution">
    <text evidence="1">The sequence shown here is derived from an EMBL/GenBank/DDBJ whole genome shotgun (WGS) entry which is preliminary data.</text>
</comment>
<dbReference type="EMBL" id="MU003492">
    <property type="protein sequence ID" value="KAF2478263.1"/>
    <property type="molecule type" value="Genomic_DNA"/>
</dbReference>
<protein>
    <submittedName>
        <fullName evidence="1">Uncharacterized protein</fullName>
    </submittedName>
</protein>
<proteinExistence type="predicted"/>
<sequence>SATAKCTRESMTYGTEYYILAQQQGQIDTLSVIDSVPYTENRNKTDFLWGIISHSLILDWNHTIYDPTSCKSFVELVGTDLKSRQPYVLGMTMKFDDEKGEEIQAMDALVTTTGDWLFNASQTLIYFQREKPWTIIPEPKRDTRATLKAAADAYADIFSNHSVVVPFGTPCCRVEGGASTCANSTMLGANTCVLGIPDAAHPQHLRDRAYVIDEEYGTVQVSMDFAGLPDSHMFRVEGGKIRAVHTMTACGALKCHITNETLRRSIWEGRWGHASLSG</sequence>
<keyword evidence="2" id="KW-1185">Reference proteome</keyword>
<evidence type="ECO:0000313" key="1">
    <source>
        <dbReference type="EMBL" id="KAF2478263.1"/>
    </source>
</evidence>
<feature type="non-terminal residue" evidence="1">
    <location>
        <position position="1"/>
    </location>
</feature>
<accession>A0ACB6RG21</accession>